<evidence type="ECO:0000259" key="1">
    <source>
        <dbReference type="Pfam" id="PF01636"/>
    </source>
</evidence>
<evidence type="ECO:0000313" key="3">
    <source>
        <dbReference type="Proteomes" id="UP000305539"/>
    </source>
</evidence>
<dbReference type="RefSeq" id="WP_136892855.1">
    <property type="nucleotide sequence ID" value="NZ_SWJE01000002.1"/>
</dbReference>
<reference evidence="2 3" key="1">
    <citation type="submission" date="2019-04" db="EMBL/GenBank/DDBJ databases">
        <title>Trinickia sp. 7GSK02, isolated from subtropical forest soil.</title>
        <authorList>
            <person name="Gao Z.-H."/>
            <person name="Qiu L.-H."/>
        </authorList>
    </citation>
    <scope>NUCLEOTIDE SEQUENCE [LARGE SCALE GENOMIC DNA]</scope>
    <source>
        <strain evidence="2 3">7GSK02</strain>
    </source>
</reference>
<dbReference type="SUPFAM" id="SSF56112">
    <property type="entry name" value="Protein kinase-like (PK-like)"/>
    <property type="match status" value="1"/>
</dbReference>
<feature type="domain" description="Aminoglycoside phosphotransferase" evidence="1">
    <location>
        <begin position="71"/>
        <end position="235"/>
    </location>
</feature>
<dbReference type="InterPro" id="IPR011009">
    <property type="entry name" value="Kinase-like_dom_sf"/>
</dbReference>
<evidence type="ECO:0000313" key="2">
    <source>
        <dbReference type="EMBL" id="TKC91824.1"/>
    </source>
</evidence>
<proteinExistence type="predicted"/>
<dbReference type="InterPro" id="IPR002575">
    <property type="entry name" value="Aminoglycoside_PTrfase"/>
</dbReference>
<comment type="caution">
    <text evidence="2">The sequence shown here is derived from an EMBL/GenBank/DDBJ whole genome shotgun (WGS) entry which is preliminary data.</text>
</comment>
<dbReference type="Pfam" id="PF01636">
    <property type="entry name" value="APH"/>
    <property type="match status" value="1"/>
</dbReference>
<dbReference type="Gene3D" id="3.90.1200.10">
    <property type="match status" value="1"/>
</dbReference>
<protein>
    <recommendedName>
        <fullName evidence="1">Aminoglycoside phosphotransferase domain-containing protein</fullName>
    </recommendedName>
</protein>
<dbReference type="EMBL" id="SWJE01000002">
    <property type="protein sequence ID" value="TKC91824.1"/>
    <property type="molecule type" value="Genomic_DNA"/>
</dbReference>
<organism evidence="2 3">
    <name type="scientific">Trinickia terrae</name>
    <dbReference type="NCBI Taxonomy" id="2571161"/>
    <lineage>
        <taxon>Bacteria</taxon>
        <taxon>Pseudomonadati</taxon>
        <taxon>Pseudomonadota</taxon>
        <taxon>Betaproteobacteria</taxon>
        <taxon>Burkholderiales</taxon>
        <taxon>Burkholderiaceae</taxon>
        <taxon>Trinickia</taxon>
    </lineage>
</organism>
<dbReference type="AlphaFoldDB" id="A0A4U1IDT6"/>
<dbReference type="Proteomes" id="UP000305539">
    <property type="component" value="Unassembled WGS sequence"/>
</dbReference>
<gene>
    <name evidence="2" type="ORF">FAZ69_05155</name>
</gene>
<name>A0A4U1IDT6_9BURK</name>
<sequence>MLSKLRHFARRNAGDLASLRSRVDVRPALKAIGAPDAPVAPVSGGTLGVGFIASVNGRQQFLKCSVSADGQHNLEKEIRILSHLYGEMLAIRRIEASEDDAPPRVWLLMDALCPLAAPLAPRDTLTLVQAYRSRLASLPVDCLEGGDTLGTLVEDAEAALAELASAGQIGASMHDDLRSRLTFLAREWSNFPSGIAHGDLGPRNIMASNGCPVVIDWEDAFLGIDGYDYLYWLTFFENRRYYNRDVLGLTPLGIDAEVALLAMILILKGGLALRANTHVGNQLTVEQRIDEVLALA</sequence>
<keyword evidence="3" id="KW-1185">Reference proteome</keyword>
<dbReference type="OrthoDB" id="179763at2"/>
<accession>A0A4U1IDT6</accession>